<evidence type="ECO:0000259" key="9">
    <source>
        <dbReference type="PROSITE" id="PS50893"/>
    </source>
</evidence>
<dbReference type="GO" id="GO:0005524">
    <property type="term" value="F:ATP binding"/>
    <property type="evidence" value="ECO:0007669"/>
    <property type="project" value="UniProtKB-KW"/>
</dbReference>
<dbReference type="GO" id="GO:0005886">
    <property type="term" value="C:plasma membrane"/>
    <property type="evidence" value="ECO:0007669"/>
    <property type="project" value="UniProtKB-SubCell"/>
</dbReference>
<protein>
    <submittedName>
        <fullName evidence="11">ABC transporter ATP-binding protein</fullName>
    </submittedName>
</protein>
<evidence type="ECO:0000256" key="6">
    <source>
        <dbReference type="ARBA" id="ARBA00023136"/>
    </source>
</evidence>
<feature type="compositionally biased region" description="Low complexity" evidence="7">
    <location>
        <begin position="30"/>
        <end position="40"/>
    </location>
</feature>
<dbReference type="PANTHER" id="PTHR24221:SF654">
    <property type="entry name" value="ATP-BINDING CASSETTE SUB-FAMILY B MEMBER 6"/>
    <property type="match status" value="1"/>
</dbReference>
<dbReference type="GO" id="GO:0016887">
    <property type="term" value="F:ATP hydrolysis activity"/>
    <property type="evidence" value="ECO:0007669"/>
    <property type="project" value="InterPro"/>
</dbReference>
<dbReference type="Proteomes" id="UP000325563">
    <property type="component" value="Chromosome"/>
</dbReference>
<evidence type="ECO:0000313" key="12">
    <source>
        <dbReference type="Proteomes" id="UP000325563"/>
    </source>
</evidence>
<evidence type="ECO:0000256" key="2">
    <source>
        <dbReference type="ARBA" id="ARBA00022692"/>
    </source>
</evidence>
<dbReference type="InterPro" id="IPR027417">
    <property type="entry name" value="P-loop_NTPase"/>
</dbReference>
<feature type="transmembrane region" description="Helical" evidence="8">
    <location>
        <begin position="122"/>
        <end position="146"/>
    </location>
</feature>
<dbReference type="Pfam" id="PF00664">
    <property type="entry name" value="ABC_membrane"/>
    <property type="match status" value="1"/>
</dbReference>
<dbReference type="PROSITE" id="PS50893">
    <property type="entry name" value="ABC_TRANSPORTER_2"/>
    <property type="match status" value="1"/>
</dbReference>
<keyword evidence="12" id="KW-1185">Reference proteome</keyword>
<evidence type="ECO:0000256" key="1">
    <source>
        <dbReference type="ARBA" id="ARBA00004651"/>
    </source>
</evidence>
<dbReference type="PROSITE" id="PS50929">
    <property type="entry name" value="ABC_TM1F"/>
    <property type="match status" value="1"/>
</dbReference>
<feature type="compositionally biased region" description="Low complexity" evidence="7">
    <location>
        <begin position="9"/>
        <end position="22"/>
    </location>
</feature>
<keyword evidence="6 8" id="KW-0472">Membrane</keyword>
<feature type="transmembrane region" description="Helical" evidence="8">
    <location>
        <begin position="192"/>
        <end position="213"/>
    </location>
</feature>
<keyword evidence="3" id="KW-0547">Nucleotide-binding</keyword>
<reference evidence="11 12" key="1">
    <citation type="submission" date="2017-09" db="EMBL/GenBank/DDBJ databases">
        <authorList>
            <person name="Lee N."/>
            <person name="Cho B.-K."/>
        </authorList>
    </citation>
    <scope>NUCLEOTIDE SEQUENCE [LARGE SCALE GENOMIC DNA]</scope>
    <source>
        <strain evidence="11 12">ATCC 27476</strain>
    </source>
</reference>
<evidence type="ECO:0000256" key="3">
    <source>
        <dbReference type="ARBA" id="ARBA00022741"/>
    </source>
</evidence>
<evidence type="ECO:0000256" key="7">
    <source>
        <dbReference type="SAM" id="MobiDB-lite"/>
    </source>
</evidence>
<dbReference type="InterPro" id="IPR003593">
    <property type="entry name" value="AAA+_ATPase"/>
</dbReference>
<feature type="region of interest" description="Disordered" evidence="7">
    <location>
        <begin position="620"/>
        <end position="648"/>
    </location>
</feature>
<sequence>MGVNTSKGRPPWRSTPTPSSSCPRRKRRPTSAAPRPAASRARPRPTPVPEVGDGAAEPAAGPGERTSAVRRPVRTALAPVRLRLAVLGILLTVRISVGVALPALLATAVGAVLDGTDVRGPAALLAAVLVVGALCEAAAGPLATSANATTTHRLRMLTVRHLLALGPRSPHAVGDAVTQVVRSAPMAASLPAWAAESAISLLGSVAALAALWWTNWQAGLTFTLAMPFTVLIARRFMKEAGLAQENYLGAQSLIADGLVAALAGVRTIRAAGTLAAETDRVLGPLPELSAAGRAMWHTERDVVWRLGLLLPLTDVLVLAVAGLAVADGRLGPAGLLAVSGYLALASGMVDQIDGLLGIAQARAGARRLGEVFGHEPPAGGTGDTVPADGSVLLRGVTVHHAGGPVLDRLDLELPAGAAVALVGRTGAGKSVLAGLPGRLTDPDEGEVSIGGVPVRDLPLDRLRTLVVHAFERPELYGRTVHEAISMGRPGVDREEVVRAAVAARADRFVRRLPAGYDTLLDEAPMSGGERQRLGLARALLRPALVHVLDDATSGLDSVTEAEVSRSVTELLAGRTRLVVAHRAATAARCDRVAWLDGGRIRAYGPHHVLWTDPEYRAVFGPAGATGSPAGPDPTKKKDEEERCRVEHR</sequence>
<evidence type="ECO:0000256" key="5">
    <source>
        <dbReference type="ARBA" id="ARBA00022989"/>
    </source>
</evidence>
<dbReference type="InterPro" id="IPR003439">
    <property type="entry name" value="ABC_transporter-like_ATP-bd"/>
</dbReference>
<accession>A0A5J6IZT6</accession>
<keyword evidence="5 8" id="KW-1133">Transmembrane helix</keyword>
<dbReference type="SMART" id="SM00382">
    <property type="entry name" value="AAA"/>
    <property type="match status" value="1"/>
</dbReference>
<gene>
    <name evidence="11" type="ORF">CP980_00205</name>
</gene>
<feature type="compositionally biased region" description="Low complexity" evidence="7">
    <location>
        <begin position="620"/>
        <end position="629"/>
    </location>
</feature>
<name>A0A5J6IZT6_STRVI</name>
<dbReference type="InterPro" id="IPR011527">
    <property type="entry name" value="ABC1_TM_dom"/>
</dbReference>
<evidence type="ECO:0000259" key="10">
    <source>
        <dbReference type="PROSITE" id="PS50929"/>
    </source>
</evidence>
<feature type="transmembrane region" description="Helical" evidence="8">
    <location>
        <begin position="302"/>
        <end position="324"/>
    </location>
</feature>
<evidence type="ECO:0000313" key="11">
    <source>
        <dbReference type="EMBL" id="QEV43715.1"/>
    </source>
</evidence>
<keyword evidence="2 8" id="KW-0812">Transmembrane</keyword>
<dbReference type="Gene3D" id="1.20.1560.10">
    <property type="entry name" value="ABC transporter type 1, transmembrane domain"/>
    <property type="match status" value="1"/>
</dbReference>
<dbReference type="EMBL" id="CP023692">
    <property type="protein sequence ID" value="QEV43715.1"/>
    <property type="molecule type" value="Genomic_DNA"/>
</dbReference>
<dbReference type="GO" id="GO:0140359">
    <property type="term" value="F:ABC-type transporter activity"/>
    <property type="evidence" value="ECO:0007669"/>
    <property type="project" value="InterPro"/>
</dbReference>
<feature type="compositionally biased region" description="Basic and acidic residues" evidence="7">
    <location>
        <begin position="633"/>
        <end position="648"/>
    </location>
</feature>
<proteinExistence type="predicted"/>
<feature type="domain" description="ABC transmembrane type-1" evidence="10">
    <location>
        <begin position="85"/>
        <end position="352"/>
    </location>
</feature>
<feature type="region of interest" description="Disordered" evidence="7">
    <location>
        <begin position="1"/>
        <end position="70"/>
    </location>
</feature>
<keyword evidence="4 11" id="KW-0067">ATP-binding</keyword>
<dbReference type="InterPro" id="IPR039421">
    <property type="entry name" value="Type_1_exporter"/>
</dbReference>
<dbReference type="SUPFAM" id="SSF52540">
    <property type="entry name" value="P-loop containing nucleoside triphosphate hydrolases"/>
    <property type="match status" value="1"/>
</dbReference>
<dbReference type="InterPro" id="IPR017871">
    <property type="entry name" value="ABC_transporter-like_CS"/>
</dbReference>
<evidence type="ECO:0000256" key="4">
    <source>
        <dbReference type="ARBA" id="ARBA00022840"/>
    </source>
</evidence>
<feature type="transmembrane region" description="Helical" evidence="8">
    <location>
        <begin position="84"/>
        <end position="110"/>
    </location>
</feature>
<feature type="transmembrane region" description="Helical" evidence="8">
    <location>
        <begin position="219"/>
        <end position="237"/>
    </location>
</feature>
<dbReference type="Gene3D" id="3.40.50.300">
    <property type="entry name" value="P-loop containing nucleotide triphosphate hydrolases"/>
    <property type="match status" value="1"/>
</dbReference>
<dbReference type="InterPro" id="IPR036640">
    <property type="entry name" value="ABC1_TM_sf"/>
</dbReference>
<dbReference type="GO" id="GO:0034040">
    <property type="term" value="F:ATPase-coupled lipid transmembrane transporter activity"/>
    <property type="evidence" value="ECO:0007669"/>
    <property type="project" value="TreeGrafter"/>
</dbReference>
<dbReference type="PROSITE" id="PS00211">
    <property type="entry name" value="ABC_TRANSPORTER_1"/>
    <property type="match status" value="1"/>
</dbReference>
<dbReference type="PANTHER" id="PTHR24221">
    <property type="entry name" value="ATP-BINDING CASSETTE SUB-FAMILY B"/>
    <property type="match status" value="1"/>
</dbReference>
<dbReference type="AlphaFoldDB" id="A0A5J6IZT6"/>
<feature type="domain" description="ABC transporter" evidence="9">
    <location>
        <begin position="391"/>
        <end position="622"/>
    </location>
</feature>
<evidence type="ECO:0000256" key="8">
    <source>
        <dbReference type="SAM" id="Phobius"/>
    </source>
</evidence>
<organism evidence="11 12">
    <name type="scientific">Streptomyces vinaceus</name>
    <dbReference type="NCBI Taxonomy" id="1960"/>
    <lineage>
        <taxon>Bacteria</taxon>
        <taxon>Bacillati</taxon>
        <taxon>Actinomycetota</taxon>
        <taxon>Actinomycetes</taxon>
        <taxon>Kitasatosporales</taxon>
        <taxon>Streptomycetaceae</taxon>
        <taxon>Streptomyces</taxon>
    </lineage>
</organism>
<dbReference type="Pfam" id="PF00005">
    <property type="entry name" value="ABC_tran"/>
    <property type="match status" value="1"/>
</dbReference>
<dbReference type="KEGG" id="svn:CP980_00205"/>
<feature type="compositionally biased region" description="Low complexity" evidence="7">
    <location>
        <begin position="49"/>
        <end position="64"/>
    </location>
</feature>
<dbReference type="SUPFAM" id="SSF90123">
    <property type="entry name" value="ABC transporter transmembrane region"/>
    <property type="match status" value="1"/>
</dbReference>
<comment type="subcellular location">
    <subcellularLocation>
        <location evidence="1">Cell membrane</location>
        <topology evidence="1">Multi-pass membrane protein</topology>
    </subcellularLocation>
</comment>